<evidence type="ECO:0000256" key="6">
    <source>
        <dbReference type="ARBA" id="ARBA00022692"/>
    </source>
</evidence>
<feature type="transmembrane region" description="Helical" evidence="17">
    <location>
        <begin position="504"/>
        <end position="528"/>
    </location>
</feature>
<keyword evidence="6 17" id="KW-0812">Transmembrane</keyword>
<evidence type="ECO:0000256" key="2">
    <source>
        <dbReference type="ARBA" id="ARBA00004393"/>
    </source>
</evidence>
<evidence type="ECO:0000256" key="12">
    <source>
        <dbReference type="ARBA" id="ARBA00023136"/>
    </source>
</evidence>
<dbReference type="PROSITE" id="PS00131">
    <property type="entry name" value="CARBOXYPEPT_SER_SER"/>
    <property type="match status" value="1"/>
</dbReference>
<comment type="catalytic activity">
    <reaction evidence="1">
        <text>Preferential release of a C-terminal arginine or lysine residue.</text>
        <dbReference type="EC" id="3.4.16.6"/>
    </reaction>
</comment>
<dbReference type="EMBL" id="MCFI01000008">
    <property type="protein sequence ID" value="ORY83074.1"/>
    <property type="molecule type" value="Genomic_DNA"/>
</dbReference>
<dbReference type="GO" id="GO:0006508">
    <property type="term" value="P:proteolysis"/>
    <property type="evidence" value="ECO:0007669"/>
    <property type="project" value="UniProtKB-KW"/>
</dbReference>
<evidence type="ECO:0000256" key="17">
    <source>
        <dbReference type="SAM" id="Phobius"/>
    </source>
</evidence>
<dbReference type="EC" id="3.4.16.-" evidence="15"/>
<dbReference type="PANTHER" id="PTHR11802">
    <property type="entry name" value="SERINE PROTEASE FAMILY S10 SERINE CARBOXYPEPTIDASE"/>
    <property type="match status" value="1"/>
</dbReference>
<evidence type="ECO:0000313" key="19">
    <source>
        <dbReference type="Proteomes" id="UP000193685"/>
    </source>
</evidence>
<keyword evidence="12 17" id="KW-0472">Membrane</keyword>
<keyword evidence="11" id="KW-0333">Golgi apparatus</keyword>
<dbReference type="GO" id="GO:0004185">
    <property type="term" value="F:serine-type carboxypeptidase activity"/>
    <property type="evidence" value="ECO:0007669"/>
    <property type="project" value="UniProtKB-UniRule"/>
</dbReference>
<comment type="subcellular location">
    <subcellularLocation>
        <location evidence="2">Golgi apparatus</location>
        <location evidence="2">trans-Golgi network membrane</location>
        <topology evidence="2">Single-pass type I membrane protein</topology>
    </subcellularLocation>
</comment>
<feature type="transmembrane region" description="Helical" evidence="17">
    <location>
        <begin position="593"/>
        <end position="613"/>
    </location>
</feature>
<dbReference type="AlphaFoldDB" id="A0A1Y2FI70"/>
<evidence type="ECO:0000256" key="5">
    <source>
        <dbReference type="ARBA" id="ARBA00022670"/>
    </source>
</evidence>
<evidence type="ECO:0000256" key="1">
    <source>
        <dbReference type="ARBA" id="ARBA00001003"/>
    </source>
</evidence>
<evidence type="ECO:0000313" key="18">
    <source>
        <dbReference type="EMBL" id="ORY83074.1"/>
    </source>
</evidence>
<dbReference type="GO" id="GO:0005802">
    <property type="term" value="C:trans-Golgi network"/>
    <property type="evidence" value="ECO:0007669"/>
    <property type="project" value="TreeGrafter"/>
</dbReference>
<dbReference type="Pfam" id="PF00450">
    <property type="entry name" value="Peptidase_S10"/>
    <property type="match status" value="1"/>
</dbReference>
<dbReference type="Gene3D" id="3.40.50.1820">
    <property type="entry name" value="alpha/beta hydrolase"/>
    <property type="match status" value="1"/>
</dbReference>
<dbReference type="Proteomes" id="UP000193685">
    <property type="component" value="Unassembled WGS sequence"/>
</dbReference>
<keyword evidence="4 15" id="KW-0121">Carboxypeptidase</keyword>
<dbReference type="RefSeq" id="XP_040725655.1">
    <property type="nucleotide sequence ID" value="XM_040867701.1"/>
</dbReference>
<comment type="similarity">
    <text evidence="3 15">Belongs to the peptidase S10 family.</text>
</comment>
<dbReference type="OrthoDB" id="443318at2759"/>
<keyword evidence="9 15" id="KW-0378">Hydrolase</keyword>
<keyword evidence="5 15" id="KW-0645">Protease</keyword>
<dbReference type="GO" id="GO:0006915">
    <property type="term" value="P:apoptotic process"/>
    <property type="evidence" value="ECO:0007669"/>
    <property type="project" value="UniProtKB-KW"/>
</dbReference>
<dbReference type="OMA" id="EMADQFV"/>
<evidence type="ECO:0000256" key="15">
    <source>
        <dbReference type="RuleBase" id="RU361156"/>
    </source>
</evidence>
<feature type="region of interest" description="Disordered" evidence="16">
    <location>
        <begin position="460"/>
        <end position="491"/>
    </location>
</feature>
<evidence type="ECO:0000256" key="16">
    <source>
        <dbReference type="SAM" id="MobiDB-lite"/>
    </source>
</evidence>
<evidence type="ECO:0000256" key="13">
    <source>
        <dbReference type="ARBA" id="ARBA00023180"/>
    </source>
</evidence>
<evidence type="ECO:0000256" key="3">
    <source>
        <dbReference type="ARBA" id="ARBA00009431"/>
    </source>
</evidence>
<keyword evidence="13" id="KW-0325">Glycoprotein</keyword>
<dbReference type="InterPro" id="IPR001563">
    <property type="entry name" value="Peptidase_S10"/>
</dbReference>
<organism evidence="18 19">
    <name type="scientific">Protomyces lactucae-debilis</name>
    <dbReference type="NCBI Taxonomy" id="2754530"/>
    <lineage>
        <taxon>Eukaryota</taxon>
        <taxon>Fungi</taxon>
        <taxon>Dikarya</taxon>
        <taxon>Ascomycota</taxon>
        <taxon>Taphrinomycotina</taxon>
        <taxon>Taphrinomycetes</taxon>
        <taxon>Taphrinales</taxon>
        <taxon>Protomycetaceae</taxon>
        <taxon>Protomyces</taxon>
    </lineage>
</organism>
<dbReference type="InterPro" id="IPR029058">
    <property type="entry name" value="AB_hydrolase_fold"/>
</dbReference>
<evidence type="ECO:0000256" key="7">
    <source>
        <dbReference type="ARBA" id="ARBA00022703"/>
    </source>
</evidence>
<dbReference type="InterPro" id="IPR018202">
    <property type="entry name" value="Ser_caboxypep_ser_AS"/>
</dbReference>
<comment type="function">
    <text evidence="14">Protease with a carboxypeptidase B-like function involved in the C-terminal processing of the lysine and arginine residues from protein precursors. Promotes cell fusion and is involved in the programmed cell death.</text>
</comment>
<keyword evidence="7" id="KW-0053">Apoptosis</keyword>
<dbReference type="PANTHER" id="PTHR11802:SF190">
    <property type="entry name" value="PHEROMONE-PROCESSING CARBOXYPEPTIDASE KEX1"/>
    <property type="match status" value="1"/>
</dbReference>
<keyword evidence="19" id="KW-1185">Reference proteome</keyword>
<dbReference type="SUPFAM" id="SSF53474">
    <property type="entry name" value="alpha/beta-Hydrolases"/>
    <property type="match status" value="1"/>
</dbReference>
<evidence type="ECO:0000256" key="8">
    <source>
        <dbReference type="ARBA" id="ARBA00022729"/>
    </source>
</evidence>
<dbReference type="STRING" id="56484.A0A1Y2FI70"/>
<keyword evidence="10 17" id="KW-1133">Transmembrane helix</keyword>
<proteinExistence type="inferred from homology"/>
<evidence type="ECO:0000256" key="11">
    <source>
        <dbReference type="ARBA" id="ARBA00023034"/>
    </source>
</evidence>
<dbReference type="FunFam" id="3.40.50.1820:FF:000121">
    <property type="entry name" value="Carboxypeptidase D"/>
    <property type="match status" value="1"/>
</dbReference>
<evidence type="ECO:0000256" key="4">
    <source>
        <dbReference type="ARBA" id="ARBA00022645"/>
    </source>
</evidence>
<evidence type="ECO:0000256" key="10">
    <source>
        <dbReference type="ARBA" id="ARBA00022989"/>
    </source>
</evidence>
<evidence type="ECO:0000256" key="14">
    <source>
        <dbReference type="ARBA" id="ARBA00037042"/>
    </source>
</evidence>
<reference evidence="18 19" key="1">
    <citation type="submission" date="2016-07" db="EMBL/GenBank/DDBJ databases">
        <title>Pervasive Adenine N6-methylation of Active Genes in Fungi.</title>
        <authorList>
            <consortium name="DOE Joint Genome Institute"/>
            <person name="Mondo S.J."/>
            <person name="Dannebaum R.O."/>
            <person name="Kuo R.C."/>
            <person name="Labutti K."/>
            <person name="Haridas S."/>
            <person name="Kuo A."/>
            <person name="Salamov A."/>
            <person name="Ahrendt S.R."/>
            <person name="Lipzen A."/>
            <person name="Sullivan W."/>
            <person name="Andreopoulos W.B."/>
            <person name="Clum A."/>
            <person name="Lindquist E."/>
            <person name="Daum C."/>
            <person name="Ramamoorthy G.K."/>
            <person name="Gryganskyi A."/>
            <person name="Culley D."/>
            <person name="Magnuson J.K."/>
            <person name="James T.Y."/>
            <person name="O'Malley M.A."/>
            <person name="Stajich J.E."/>
            <person name="Spatafora J.W."/>
            <person name="Visel A."/>
            <person name="Grigoriev I.V."/>
        </authorList>
    </citation>
    <scope>NUCLEOTIDE SEQUENCE [LARGE SCALE GENOMIC DNA]</scope>
    <source>
        <strain evidence="18 19">12-1054</strain>
    </source>
</reference>
<protein>
    <recommendedName>
        <fullName evidence="15">Carboxypeptidase</fullName>
        <ecNumber evidence="15">3.4.16.-</ecNumber>
    </recommendedName>
</protein>
<gene>
    <name evidence="18" type="ORF">BCR37DRAFT_346585</name>
</gene>
<sequence length="639" mass="71399">MRLQACVLLLAHLSRTLANVTSDYYISSLPGLNWPSENNLKMHAGHIELSAEFHGNMFFWHVANKHIADRRRTVIWLNGGPGCSSMDGLFLEVGPFQFSEDGQTLVERKGSWHESANLLFVDNPLGTGFSYIDTDAYLTELDQMAGQFLLFLDKFIDLFPEYEQDDLYIAGESYAGQFIPYIAQAMLKRNENATERQRNNLQGIMIGNGWIDPMTGYDSYLPFALATKLIEEKSPQHDAVQEHLDQCHEAAKTQGYGVNLFQCESILNKVLEVTLKKDDAGANVCINSYDIRKTDTYPSCGMNWPSELTHMTPYLQRPDVVHAIHADSLKKGWIECNGAVSSTFRARKSRPSAELFPQLVKQIQVLLYSGEQDLICNHIGTETWLAKLDWNGYTGFDDGEHQEWDFRGQDTGYYKSSRNLTYVLFKDASHMVPYDKSLESLDMLNRFLGVPAEYLDNPGTVGSKAKSRPVSAPVAESPTVEGPPAKEEAQTEDAAKAKAARFKAYYKAGGGALVVIILLAGGLGYYVWRSRKNKGFLGRRKGSGHAAARSDADETELQALVGESCTSRMTLTARHLSPSLIARWEILMRWRPVLPLVGMMTVTMIFNGTVRIVTRAAAIRDRVVPCNVPIVAIFNFCAI</sequence>
<evidence type="ECO:0000256" key="9">
    <source>
        <dbReference type="ARBA" id="ARBA00022801"/>
    </source>
</evidence>
<feature type="chain" id="PRO_5011814342" description="Carboxypeptidase" evidence="15">
    <location>
        <begin position="19"/>
        <end position="639"/>
    </location>
</feature>
<name>A0A1Y2FI70_PROLT</name>
<dbReference type="GeneID" id="63784300"/>
<accession>A0A1Y2FI70</accession>
<dbReference type="PRINTS" id="PR00724">
    <property type="entry name" value="CRBOXYPTASEC"/>
</dbReference>
<feature type="signal peptide" evidence="15">
    <location>
        <begin position="1"/>
        <end position="18"/>
    </location>
</feature>
<keyword evidence="8 15" id="KW-0732">Signal</keyword>
<comment type="caution">
    <text evidence="18">The sequence shown here is derived from an EMBL/GenBank/DDBJ whole genome shotgun (WGS) entry which is preliminary data.</text>
</comment>